<sequence>MDTPAFNGRWLLSGLVVLLVVSLIASLTGNNVPSAPRGTLLPRQGSTTVYYASQKKNGAPISLTLIRNPQFAPDLGMPSRTKLYSLKYWSQGYAVQGYVVVPPSRGPMPLEVNLHGGYMLPAGLHTNKYAETQSDAELWTSNSFITFLPNYEGYGLSQGDVRGGYGDYLDTENGLRALFRVFGPKIQGNHTYLYGVSLGGFVAMKLAESDPGVKALVLLSPFPGAEAFVSWVESRPSQQIDEVDRNDVSAMLKQEGANPRASWYLSNSLGDSKIKIPVLIIGGEKDPIIPPAMLRQLKGTLSKNDPNVELAFFPGGHAPVGMRETEMITYFMNSH</sequence>
<gene>
    <name evidence="4" type="ORF">HIJ39_05505</name>
</gene>
<dbReference type="InterPro" id="IPR002925">
    <property type="entry name" value="Dienelactn_hydro"/>
</dbReference>
<accession>A0A7Y0L1Y9</accession>
<dbReference type="PANTHER" id="PTHR22946:SF9">
    <property type="entry name" value="POLYKETIDE TRANSFERASE AF380"/>
    <property type="match status" value="1"/>
</dbReference>
<reference evidence="4 5" key="1">
    <citation type="submission" date="2020-04" db="EMBL/GenBank/DDBJ databases">
        <authorList>
            <person name="Zhang R."/>
            <person name="Schippers A."/>
        </authorList>
    </citation>
    <scope>NUCLEOTIDE SEQUENCE [LARGE SCALE GENOMIC DNA]</scope>
    <source>
        <strain evidence="4 5">DSM 109850</strain>
    </source>
</reference>
<dbReference type="GO" id="GO:0052689">
    <property type="term" value="F:carboxylic ester hydrolase activity"/>
    <property type="evidence" value="ECO:0007669"/>
    <property type="project" value="UniProtKB-ARBA"/>
</dbReference>
<dbReference type="EMBL" id="JABBVZ010000013">
    <property type="protein sequence ID" value="NMP21807.1"/>
    <property type="molecule type" value="Genomic_DNA"/>
</dbReference>
<dbReference type="PANTHER" id="PTHR22946">
    <property type="entry name" value="DIENELACTONE HYDROLASE DOMAIN-CONTAINING PROTEIN-RELATED"/>
    <property type="match status" value="1"/>
</dbReference>
<evidence type="ECO:0000259" key="3">
    <source>
        <dbReference type="Pfam" id="PF12146"/>
    </source>
</evidence>
<evidence type="ECO:0000313" key="4">
    <source>
        <dbReference type="EMBL" id="NMP21807.1"/>
    </source>
</evidence>
<dbReference type="InterPro" id="IPR050261">
    <property type="entry name" value="FrsA_esterase"/>
</dbReference>
<feature type="domain" description="Serine aminopeptidase S33" evidence="3">
    <location>
        <begin position="126"/>
        <end position="225"/>
    </location>
</feature>
<keyword evidence="5" id="KW-1185">Reference proteome</keyword>
<dbReference type="Pfam" id="PF12146">
    <property type="entry name" value="Hydrolase_4"/>
    <property type="match status" value="1"/>
</dbReference>
<proteinExistence type="predicted"/>
<evidence type="ECO:0000256" key="1">
    <source>
        <dbReference type="ARBA" id="ARBA00022801"/>
    </source>
</evidence>
<evidence type="ECO:0000313" key="5">
    <source>
        <dbReference type="Proteomes" id="UP000533476"/>
    </source>
</evidence>
<dbReference type="Gene3D" id="3.40.50.1820">
    <property type="entry name" value="alpha/beta hydrolase"/>
    <property type="match status" value="1"/>
</dbReference>
<keyword evidence="1" id="KW-0378">Hydrolase</keyword>
<dbReference type="InterPro" id="IPR022742">
    <property type="entry name" value="Hydrolase_4"/>
</dbReference>
<comment type="caution">
    <text evidence="4">The sequence shown here is derived from an EMBL/GenBank/DDBJ whole genome shotgun (WGS) entry which is preliminary data.</text>
</comment>
<evidence type="ECO:0008006" key="6">
    <source>
        <dbReference type="Google" id="ProtNLM"/>
    </source>
</evidence>
<dbReference type="RefSeq" id="WP_169097553.1">
    <property type="nucleotide sequence ID" value="NZ_JABBVZ010000013.1"/>
</dbReference>
<name>A0A7Y0L1Y9_9FIRM</name>
<organism evidence="4 5">
    <name type="scientific">Sulfobacillus harzensis</name>
    <dbReference type="NCBI Taxonomy" id="2729629"/>
    <lineage>
        <taxon>Bacteria</taxon>
        <taxon>Bacillati</taxon>
        <taxon>Bacillota</taxon>
        <taxon>Clostridia</taxon>
        <taxon>Eubacteriales</taxon>
        <taxon>Clostridiales Family XVII. Incertae Sedis</taxon>
        <taxon>Sulfobacillus</taxon>
    </lineage>
</organism>
<protein>
    <recommendedName>
        <fullName evidence="6">Peptidase S9 prolyl oligopeptidase catalytic domain-containing protein</fullName>
    </recommendedName>
</protein>
<dbReference type="SUPFAM" id="SSF53474">
    <property type="entry name" value="alpha/beta-Hydrolases"/>
    <property type="match status" value="1"/>
</dbReference>
<evidence type="ECO:0000259" key="2">
    <source>
        <dbReference type="Pfam" id="PF01738"/>
    </source>
</evidence>
<dbReference type="Pfam" id="PF01738">
    <property type="entry name" value="DLH"/>
    <property type="match status" value="1"/>
</dbReference>
<dbReference type="AlphaFoldDB" id="A0A7Y0L1Y9"/>
<feature type="domain" description="Dienelactone hydrolase" evidence="2">
    <location>
        <begin position="270"/>
        <end position="318"/>
    </location>
</feature>
<dbReference type="InterPro" id="IPR029058">
    <property type="entry name" value="AB_hydrolase_fold"/>
</dbReference>
<dbReference type="Proteomes" id="UP000533476">
    <property type="component" value="Unassembled WGS sequence"/>
</dbReference>